<dbReference type="SMART" id="SM00829">
    <property type="entry name" value="PKS_ER"/>
    <property type="match status" value="1"/>
</dbReference>
<dbReference type="Pfam" id="PF00107">
    <property type="entry name" value="ADH_zinc_N"/>
    <property type="match status" value="1"/>
</dbReference>
<dbReference type="SUPFAM" id="SSF51735">
    <property type="entry name" value="NAD(P)-binding Rossmann-fold domains"/>
    <property type="match status" value="1"/>
</dbReference>
<dbReference type="InterPro" id="IPR002328">
    <property type="entry name" value="ADH_Zn_CS"/>
</dbReference>
<keyword evidence="4" id="KW-0560">Oxidoreductase</keyword>
<comment type="cofactor">
    <cofactor evidence="1 5">
        <name>Zn(2+)</name>
        <dbReference type="ChEBI" id="CHEBI:29105"/>
    </cofactor>
</comment>
<dbReference type="AlphaFoldDB" id="A0AAP9KRQ8"/>
<geneLocation type="plasmid" evidence="8">
    <name>pmsr2a</name>
</geneLocation>
<keyword evidence="2 5" id="KW-0479">Metal-binding</keyword>
<protein>
    <submittedName>
        <fullName evidence="7">Zinc-binding dehydrogenase</fullName>
    </submittedName>
</protein>
<reference evidence="8" key="1">
    <citation type="submission" date="2017-11" db="EMBL/GenBank/DDBJ databases">
        <title>Genome sequence of Pantoea sp. MSR2.</title>
        <authorList>
            <person name="Nascimento F.X."/>
        </authorList>
    </citation>
    <scope>NUCLEOTIDE SEQUENCE [LARGE SCALE GENOMIC DNA]</scope>
    <source>
        <strain evidence="8">MSR2</strain>
        <plasmid evidence="8">pmsr2a</plasmid>
    </source>
</reference>
<dbReference type="PROSITE" id="PS00065">
    <property type="entry name" value="D_2_HYDROXYACID_DH_1"/>
    <property type="match status" value="1"/>
</dbReference>
<comment type="similarity">
    <text evidence="5">Belongs to the zinc-containing alcohol dehydrogenase family.</text>
</comment>
<dbReference type="InterPro" id="IPR047109">
    <property type="entry name" value="CAD-like"/>
</dbReference>
<organism evidence="7 8">
    <name type="scientific">Pantoea phytobeneficialis</name>
    <dbReference type="NCBI Taxonomy" id="2052056"/>
    <lineage>
        <taxon>Bacteria</taxon>
        <taxon>Pseudomonadati</taxon>
        <taxon>Pseudomonadota</taxon>
        <taxon>Gammaproteobacteria</taxon>
        <taxon>Enterobacterales</taxon>
        <taxon>Erwiniaceae</taxon>
        <taxon>Pantoea</taxon>
    </lineage>
</organism>
<dbReference type="InterPro" id="IPR013154">
    <property type="entry name" value="ADH-like_N"/>
</dbReference>
<dbReference type="FunFam" id="3.40.50.720:FF:000022">
    <property type="entry name" value="Cinnamyl alcohol dehydrogenase"/>
    <property type="match status" value="1"/>
</dbReference>
<dbReference type="PROSITE" id="PS00059">
    <property type="entry name" value="ADH_ZINC"/>
    <property type="match status" value="1"/>
</dbReference>
<dbReference type="Pfam" id="PF08240">
    <property type="entry name" value="ADH_N"/>
    <property type="match status" value="1"/>
</dbReference>
<dbReference type="SUPFAM" id="SSF50129">
    <property type="entry name" value="GroES-like"/>
    <property type="match status" value="1"/>
</dbReference>
<keyword evidence="3 5" id="KW-0862">Zinc</keyword>
<evidence type="ECO:0000313" key="8">
    <source>
        <dbReference type="Proteomes" id="UP000424872"/>
    </source>
</evidence>
<dbReference type="KEGG" id="ppho:CTZ24_23300"/>
<name>A0AAP9KRQ8_9GAMM</name>
<dbReference type="EMBL" id="CP024637">
    <property type="protein sequence ID" value="QGR09371.1"/>
    <property type="molecule type" value="Genomic_DNA"/>
</dbReference>
<evidence type="ECO:0000256" key="5">
    <source>
        <dbReference type="RuleBase" id="RU361277"/>
    </source>
</evidence>
<gene>
    <name evidence="7" type="ORF">CTZ24_23300</name>
</gene>
<dbReference type="RefSeq" id="WP_302474919.1">
    <property type="nucleotide sequence ID" value="NZ_CP024637.1"/>
</dbReference>
<sequence length="350" mass="37524">MMIKSIKAIGTDSSTHPLQVFSIQRRGLLPDDVEMEILYCGICHSDLHQVKNDFGASHYPMVPGHEIVGRVTAVGSEVKKFNVGDFAAVGCIVDSCGTCPACERDLQQFCAHGTTLSFNTPDKHLGGMTLGGFAQTYVCKERYTLKMPHFDDMAAAAPLLCAGITVYSPLKHWQAGPGKVVGVLGIGGLGHVAIKIARAMGAQVVVYTTSQAKVADAKRLGAHEAVLTSDADQMKKFAGKVDLIIDTVSGKHDINAYLQQLAIDGTVVLVGLPPEPIEIGAFNVVKGRRSFAGSNIGGIDETQEMLAFCAEHNITADIEMITAAQVNDAFERLEKGDVKYRFVIDMSTLN</sequence>
<evidence type="ECO:0000256" key="3">
    <source>
        <dbReference type="ARBA" id="ARBA00022833"/>
    </source>
</evidence>
<evidence type="ECO:0000256" key="2">
    <source>
        <dbReference type="ARBA" id="ARBA00022723"/>
    </source>
</evidence>
<evidence type="ECO:0000313" key="7">
    <source>
        <dbReference type="EMBL" id="QGR09371.1"/>
    </source>
</evidence>
<keyword evidence="7" id="KW-0614">Plasmid</keyword>
<accession>A0AAP9KRQ8</accession>
<evidence type="ECO:0000256" key="1">
    <source>
        <dbReference type="ARBA" id="ARBA00001947"/>
    </source>
</evidence>
<dbReference type="GO" id="GO:0008270">
    <property type="term" value="F:zinc ion binding"/>
    <property type="evidence" value="ECO:0007669"/>
    <property type="project" value="InterPro"/>
</dbReference>
<dbReference type="InterPro" id="IPR011032">
    <property type="entry name" value="GroES-like_sf"/>
</dbReference>
<dbReference type="InterPro" id="IPR036291">
    <property type="entry name" value="NAD(P)-bd_dom_sf"/>
</dbReference>
<dbReference type="InterPro" id="IPR029752">
    <property type="entry name" value="D-isomer_DH_CS1"/>
</dbReference>
<dbReference type="Proteomes" id="UP000424872">
    <property type="component" value="Plasmid pMSR2A"/>
</dbReference>
<dbReference type="Gene3D" id="3.40.50.720">
    <property type="entry name" value="NAD(P)-binding Rossmann-like Domain"/>
    <property type="match status" value="1"/>
</dbReference>
<dbReference type="PANTHER" id="PTHR42683">
    <property type="entry name" value="ALDEHYDE REDUCTASE"/>
    <property type="match status" value="1"/>
</dbReference>
<dbReference type="CDD" id="cd05283">
    <property type="entry name" value="CAD1"/>
    <property type="match status" value="1"/>
</dbReference>
<dbReference type="GO" id="GO:0008106">
    <property type="term" value="F:alcohol dehydrogenase (NADP+) activity"/>
    <property type="evidence" value="ECO:0007669"/>
    <property type="project" value="UniProtKB-ARBA"/>
</dbReference>
<dbReference type="InterPro" id="IPR013149">
    <property type="entry name" value="ADH-like_C"/>
</dbReference>
<feature type="domain" description="Enoyl reductase (ER)" evidence="6">
    <location>
        <begin position="10"/>
        <end position="344"/>
    </location>
</feature>
<proteinExistence type="inferred from homology"/>
<evidence type="ECO:0000256" key="4">
    <source>
        <dbReference type="ARBA" id="ARBA00023002"/>
    </source>
</evidence>
<evidence type="ECO:0000259" key="6">
    <source>
        <dbReference type="SMART" id="SM00829"/>
    </source>
</evidence>
<dbReference type="InterPro" id="IPR020843">
    <property type="entry name" value="ER"/>
</dbReference>
<dbReference type="Gene3D" id="3.90.180.10">
    <property type="entry name" value="Medium-chain alcohol dehydrogenases, catalytic domain"/>
    <property type="match status" value="1"/>
</dbReference>